<accession>A0AA91M725</accession>
<proteinExistence type="predicted"/>
<organism evidence="1 2">
    <name type="scientific">Mycolicibacter minnesotensis</name>
    <dbReference type="NCBI Taxonomy" id="1118379"/>
    <lineage>
        <taxon>Bacteria</taxon>
        <taxon>Bacillati</taxon>
        <taxon>Actinomycetota</taxon>
        <taxon>Actinomycetes</taxon>
        <taxon>Mycobacteriales</taxon>
        <taxon>Mycobacteriaceae</taxon>
        <taxon>Mycolicibacter</taxon>
    </lineage>
</organism>
<dbReference type="Proteomes" id="UP000192320">
    <property type="component" value="Unassembled WGS sequence"/>
</dbReference>
<protein>
    <submittedName>
        <fullName evidence="1">Uncharacterized protein</fullName>
    </submittedName>
</protein>
<evidence type="ECO:0000313" key="2">
    <source>
        <dbReference type="Proteomes" id="UP000192320"/>
    </source>
</evidence>
<evidence type="ECO:0000313" key="1">
    <source>
        <dbReference type="EMBL" id="ORB03045.1"/>
    </source>
</evidence>
<reference evidence="1 2" key="1">
    <citation type="submission" date="2017-02" db="EMBL/GenBank/DDBJ databases">
        <title>The new phylogeny of genus Mycobacterium.</title>
        <authorList>
            <person name="Tortoli E."/>
            <person name="Trovato A."/>
            <person name="Cirillo D.M."/>
        </authorList>
    </citation>
    <scope>NUCLEOTIDE SEQUENCE [LARGE SCALE GENOMIC DNA]</scope>
    <source>
        <strain evidence="1 2">DSM 45633</strain>
    </source>
</reference>
<sequence>MKMQVEFDESRRVFKIRQEAYGGVTIVNYPETFDSFEVVGDELVVSRNGSVAARFGSDGRFRL</sequence>
<name>A0AA91M725_9MYCO</name>
<keyword evidence="2" id="KW-1185">Reference proteome</keyword>
<dbReference type="EMBL" id="MVHZ01000003">
    <property type="protein sequence ID" value="ORB03045.1"/>
    <property type="molecule type" value="Genomic_DNA"/>
</dbReference>
<comment type="caution">
    <text evidence="1">The sequence shown here is derived from an EMBL/GenBank/DDBJ whole genome shotgun (WGS) entry which is preliminary data.</text>
</comment>
<dbReference type="AlphaFoldDB" id="A0AA91M725"/>
<gene>
    <name evidence="1" type="ORF">BST33_03555</name>
</gene>